<dbReference type="PROSITE" id="PS51257">
    <property type="entry name" value="PROKAR_LIPOPROTEIN"/>
    <property type="match status" value="1"/>
</dbReference>
<keyword evidence="4" id="KW-0472">Membrane</keyword>
<keyword evidence="10" id="KW-1185">Reference proteome</keyword>
<keyword evidence="3" id="KW-0732">Signal</keyword>
<organism evidence="9 10">
    <name type="scientific">Algibacter pectinivorans</name>
    <dbReference type="NCBI Taxonomy" id="870482"/>
    <lineage>
        <taxon>Bacteria</taxon>
        <taxon>Pseudomonadati</taxon>
        <taxon>Bacteroidota</taxon>
        <taxon>Flavobacteriia</taxon>
        <taxon>Flavobacteriales</taxon>
        <taxon>Flavobacteriaceae</taxon>
        <taxon>Algibacter</taxon>
    </lineage>
</organism>
<dbReference type="InterPro" id="IPR011990">
    <property type="entry name" value="TPR-like_helical_dom_sf"/>
</dbReference>
<evidence type="ECO:0000256" key="2">
    <source>
        <dbReference type="ARBA" id="ARBA00006275"/>
    </source>
</evidence>
<dbReference type="OrthoDB" id="5694214at2"/>
<dbReference type="SUPFAM" id="SSF48452">
    <property type="entry name" value="TPR-like"/>
    <property type="match status" value="1"/>
</dbReference>
<sequence>MKAHKLLLLLIGLSIMGCSDLEEEPVGLLSPEGFFQTPDDIQVAVNASLTHAINEEVWGRKLSVALMLRSDMVNLNSTQTRRVEMNMHTITGDNEMVFDPWTRMYLGIAAANNAIAGAEQVAVDDAVKNPVTAQAYFARAFYYFHLVRLFGDVPYIDEPISDLSEIATASNVNNTPEAEVYEKIISDLEFAEQWLTNTSTLQRGTPSIAAAKSYLALVYLTMAGDTSGSPYFQMAYDKAKEVITNKGTYQIDLDPDFQTLFNAEKIDGSPEPIFVLDYNNNEAPDNAYDQIAPMTGIRGDDDGGNGGWSVATPTIAVYNSFDPDDYRRRVSFQTEALIAGETVDFTEFTTSGHEHAVNAPYIAKYLRFPGAFARGNKRATSHNYSMMRYAEVLLIAAEAGVEIGAADAIDFLNEVRGRARNGGESTNGGYVTETIAPSAVPADLVSITVADVIEERRIELAFECKRWYDIKRRQLGDQVFGASGYEGAKPDWNASVDYDTPIPQDEIDRNPNLGN</sequence>
<dbReference type="Gene3D" id="1.25.40.390">
    <property type="match status" value="1"/>
</dbReference>
<evidence type="ECO:0000313" key="9">
    <source>
        <dbReference type="EMBL" id="SFD13109.1"/>
    </source>
</evidence>
<gene>
    <name evidence="9" type="ORF">SAMN04487987_104219</name>
</gene>
<reference evidence="10" key="1">
    <citation type="submission" date="2016-10" db="EMBL/GenBank/DDBJ databases">
        <authorList>
            <person name="Varghese N."/>
            <person name="Submissions S."/>
        </authorList>
    </citation>
    <scope>NUCLEOTIDE SEQUENCE [LARGE SCALE GENOMIC DNA]</scope>
    <source>
        <strain evidence="10">DSM 25730</strain>
    </source>
</reference>
<proteinExistence type="inferred from homology"/>
<name>A0A1I1PTE5_9FLAO</name>
<evidence type="ECO:0000256" key="5">
    <source>
        <dbReference type="ARBA" id="ARBA00023237"/>
    </source>
</evidence>
<dbReference type="AlphaFoldDB" id="A0A1I1PTE5"/>
<protein>
    <submittedName>
        <fullName evidence="9">Starch-binding associating with outer membrane</fullName>
    </submittedName>
</protein>
<evidence type="ECO:0000256" key="1">
    <source>
        <dbReference type="ARBA" id="ARBA00004442"/>
    </source>
</evidence>
<comment type="similarity">
    <text evidence="2">Belongs to the SusD family.</text>
</comment>
<feature type="region of interest" description="Disordered" evidence="6">
    <location>
        <begin position="492"/>
        <end position="515"/>
    </location>
</feature>
<feature type="domain" description="RagB/SusD" evidence="7">
    <location>
        <begin position="355"/>
        <end position="513"/>
    </location>
</feature>
<comment type="subcellular location">
    <subcellularLocation>
        <location evidence="1">Cell outer membrane</location>
    </subcellularLocation>
</comment>
<dbReference type="InterPro" id="IPR012944">
    <property type="entry name" value="SusD_RagB_dom"/>
</dbReference>
<evidence type="ECO:0000259" key="8">
    <source>
        <dbReference type="Pfam" id="PF14322"/>
    </source>
</evidence>
<accession>A0A1I1PTE5</accession>
<dbReference type="InterPro" id="IPR033985">
    <property type="entry name" value="SusD-like_N"/>
</dbReference>
<evidence type="ECO:0000313" key="10">
    <source>
        <dbReference type="Proteomes" id="UP000199439"/>
    </source>
</evidence>
<dbReference type="Proteomes" id="UP000199439">
    <property type="component" value="Unassembled WGS sequence"/>
</dbReference>
<evidence type="ECO:0000256" key="3">
    <source>
        <dbReference type="ARBA" id="ARBA00022729"/>
    </source>
</evidence>
<evidence type="ECO:0000256" key="6">
    <source>
        <dbReference type="SAM" id="MobiDB-lite"/>
    </source>
</evidence>
<dbReference type="Pfam" id="PF14322">
    <property type="entry name" value="SusD-like_3"/>
    <property type="match status" value="1"/>
</dbReference>
<evidence type="ECO:0000256" key="4">
    <source>
        <dbReference type="ARBA" id="ARBA00023136"/>
    </source>
</evidence>
<dbReference type="GO" id="GO:0009279">
    <property type="term" value="C:cell outer membrane"/>
    <property type="evidence" value="ECO:0007669"/>
    <property type="project" value="UniProtKB-SubCell"/>
</dbReference>
<dbReference type="RefSeq" id="WP_092851223.1">
    <property type="nucleotide sequence ID" value="NZ_FOMI01000004.1"/>
</dbReference>
<feature type="domain" description="SusD-like N-terminal" evidence="8">
    <location>
        <begin position="73"/>
        <end position="220"/>
    </location>
</feature>
<dbReference type="STRING" id="870482.SAMN04487987_104219"/>
<dbReference type="EMBL" id="FOMI01000004">
    <property type="protein sequence ID" value="SFD13109.1"/>
    <property type="molecule type" value="Genomic_DNA"/>
</dbReference>
<evidence type="ECO:0000259" key="7">
    <source>
        <dbReference type="Pfam" id="PF07980"/>
    </source>
</evidence>
<keyword evidence="5" id="KW-0998">Cell outer membrane</keyword>
<dbReference type="Pfam" id="PF07980">
    <property type="entry name" value="SusD_RagB"/>
    <property type="match status" value="1"/>
</dbReference>